<dbReference type="Gene3D" id="2.40.50.100">
    <property type="match status" value="1"/>
</dbReference>
<keyword evidence="7" id="KW-1185">Reference proteome</keyword>
<evidence type="ECO:0000256" key="2">
    <source>
        <dbReference type="SAM" id="MobiDB-lite"/>
    </source>
</evidence>
<dbReference type="GO" id="GO:0005886">
    <property type="term" value="C:plasma membrane"/>
    <property type="evidence" value="ECO:0007669"/>
    <property type="project" value="TreeGrafter"/>
</dbReference>
<evidence type="ECO:0000259" key="4">
    <source>
        <dbReference type="Pfam" id="PF25917"/>
    </source>
</evidence>
<dbReference type="Pfam" id="PF25876">
    <property type="entry name" value="HH_MFP_RND"/>
    <property type="match status" value="1"/>
</dbReference>
<dbReference type="STRING" id="401053.AciPR4_1205"/>
<accession>E8UYE3</accession>
<dbReference type="KEGG" id="tsa:AciPR4_1205"/>
<dbReference type="Pfam" id="PF25917">
    <property type="entry name" value="BSH_RND"/>
    <property type="match status" value="1"/>
</dbReference>
<dbReference type="Pfam" id="PF25944">
    <property type="entry name" value="Beta-barrel_RND"/>
    <property type="match status" value="1"/>
</dbReference>
<sequence>MPLTALSPDGRWNHASGRVLSCVLVVGGLATLSGCQKDTSKAAAPIVPEVIVAQVSCQQLGQAEEFTGRVEAVNTVEVRPRVSGYLQRVNFREGDMVHRGDLLFELDPRPFQAEVDRLSGDLEVAQAEVARTDADQHRAERLRDNEGMSREEYDRRVAAHTEAGAKVSTAEAALRAANLRLSFTRITAAIDGRIGRAQVTEGNLVQEGPAQIIPLTTLLSVNPVYVYFDVDEASYLTIKQLPGAGVQSALLGLADETGFPHKGQLSFVDNQVNRNTGTIRLRATFANSNLRMTPGLFARIRLEENKTYRGCLARDEAVVTDLDQKYVYVLSRGNSLVYRPVTLGPLQNGLRVIRSGLMDSDVIVISGLQRVRPGINVIPKRVPMEPASPTKSSRLAVPKPLRSMNQASGSNGAGIEHL</sequence>
<dbReference type="PANTHER" id="PTHR30158:SF10">
    <property type="entry name" value="CATION EFFLUX PUMP"/>
    <property type="match status" value="1"/>
</dbReference>
<feature type="domain" description="Multidrug resistance protein MdtA-like beta-barrel" evidence="5">
    <location>
        <begin position="223"/>
        <end position="305"/>
    </location>
</feature>
<dbReference type="SUPFAM" id="SSF111369">
    <property type="entry name" value="HlyD-like secretion proteins"/>
    <property type="match status" value="1"/>
</dbReference>
<evidence type="ECO:0000256" key="1">
    <source>
        <dbReference type="ARBA" id="ARBA00009477"/>
    </source>
</evidence>
<organism evidence="6 7">
    <name type="scientific">Terriglobus saanensis (strain ATCC BAA-1853 / DSM 23119 / SP1PR4)</name>
    <dbReference type="NCBI Taxonomy" id="401053"/>
    <lineage>
        <taxon>Bacteria</taxon>
        <taxon>Pseudomonadati</taxon>
        <taxon>Acidobacteriota</taxon>
        <taxon>Terriglobia</taxon>
        <taxon>Terriglobales</taxon>
        <taxon>Acidobacteriaceae</taxon>
        <taxon>Terriglobus</taxon>
    </lineage>
</organism>
<dbReference type="Gene3D" id="2.40.30.170">
    <property type="match status" value="1"/>
</dbReference>
<dbReference type="NCBIfam" id="TIGR01730">
    <property type="entry name" value="RND_mfp"/>
    <property type="match status" value="1"/>
</dbReference>
<dbReference type="EMBL" id="CP002467">
    <property type="protein sequence ID" value="ADV82031.1"/>
    <property type="molecule type" value="Genomic_DNA"/>
</dbReference>
<dbReference type="AlphaFoldDB" id="E8UYE3"/>
<comment type="similarity">
    <text evidence="1">Belongs to the membrane fusion protein (MFP) (TC 8.A.1) family.</text>
</comment>
<proteinExistence type="inferred from homology"/>
<dbReference type="Gene3D" id="2.40.420.20">
    <property type="match status" value="1"/>
</dbReference>
<dbReference type="GO" id="GO:0030313">
    <property type="term" value="C:cell envelope"/>
    <property type="evidence" value="ECO:0007669"/>
    <property type="project" value="UniProtKB-SubCell"/>
</dbReference>
<dbReference type="eggNOG" id="COG0845">
    <property type="taxonomic scope" value="Bacteria"/>
</dbReference>
<dbReference type="InterPro" id="IPR058625">
    <property type="entry name" value="MdtA-like_BSH"/>
</dbReference>
<dbReference type="HOGENOM" id="CLU_018816_2_1_0"/>
<dbReference type="InterPro" id="IPR058624">
    <property type="entry name" value="MdtA-like_HH"/>
</dbReference>
<dbReference type="PANTHER" id="PTHR30158">
    <property type="entry name" value="ACRA/E-RELATED COMPONENT OF DRUG EFFLUX TRANSPORTER"/>
    <property type="match status" value="1"/>
</dbReference>
<reference evidence="6 7" key="1">
    <citation type="journal article" date="2012" name="Stand. Genomic Sci.">
        <title>Complete genome sequence of Terriglobus saanensis type strain SP1PR4(T), an Acidobacteria from tundra soil.</title>
        <authorList>
            <person name="Rawat S.R."/>
            <person name="Mannisto M.K."/>
            <person name="Starovoytov V."/>
            <person name="Goodwin L."/>
            <person name="Nolan M."/>
            <person name="Hauser L."/>
            <person name="Land M."/>
            <person name="Davenport K.W."/>
            <person name="Woyke T."/>
            <person name="Haggblom M.M."/>
        </authorList>
    </citation>
    <scope>NUCLEOTIDE SEQUENCE</scope>
    <source>
        <strain evidence="7">ATCC BAA-1853 / DSM 23119 / SP1PR4</strain>
    </source>
</reference>
<name>E8UYE3_TERSS</name>
<dbReference type="Gene3D" id="1.10.287.470">
    <property type="entry name" value="Helix hairpin bin"/>
    <property type="match status" value="1"/>
</dbReference>
<feature type="region of interest" description="Disordered" evidence="2">
    <location>
        <begin position="381"/>
        <end position="418"/>
    </location>
</feature>
<dbReference type="Proteomes" id="UP000006844">
    <property type="component" value="Chromosome"/>
</dbReference>
<feature type="domain" description="Multidrug resistance protein MdtA-like alpha-helical hairpin" evidence="3">
    <location>
        <begin position="116"/>
        <end position="184"/>
    </location>
</feature>
<dbReference type="RefSeq" id="WP_013567764.1">
    <property type="nucleotide sequence ID" value="NC_014963.1"/>
</dbReference>
<evidence type="ECO:0000259" key="5">
    <source>
        <dbReference type="Pfam" id="PF25944"/>
    </source>
</evidence>
<dbReference type="GO" id="GO:0046677">
    <property type="term" value="P:response to antibiotic"/>
    <property type="evidence" value="ECO:0007669"/>
    <property type="project" value="TreeGrafter"/>
</dbReference>
<evidence type="ECO:0000259" key="3">
    <source>
        <dbReference type="Pfam" id="PF25876"/>
    </source>
</evidence>
<dbReference type="GO" id="GO:0022857">
    <property type="term" value="F:transmembrane transporter activity"/>
    <property type="evidence" value="ECO:0007669"/>
    <property type="project" value="InterPro"/>
</dbReference>
<protein>
    <submittedName>
        <fullName evidence="6">Efflux transporter, RND family, MFP subunit</fullName>
    </submittedName>
</protein>
<evidence type="ECO:0000313" key="6">
    <source>
        <dbReference type="EMBL" id="ADV82031.1"/>
    </source>
</evidence>
<gene>
    <name evidence="6" type="ordered locus">AciPR4_1205</name>
</gene>
<dbReference type="InterPro" id="IPR058626">
    <property type="entry name" value="MdtA-like_b-barrel"/>
</dbReference>
<evidence type="ECO:0000313" key="7">
    <source>
        <dbReference type="Proteomes" id="UP000006844"/>
    </source>
</evidence>
<dbReference type="InterPro" id="IPR006143">
    <property type="entry name" value="RND_pump_MFP"/>
</dbReference>
<feature type="domain" description="Multidrug resistance protein MdtA-like barrel-sandwich hybrid" evidence="4">
    <location>
        <begin position="74"/>
        <end position="212"/>
    </location>
</feature>